<dbReference type="Pfam" id="PF03845">
    <property type="entry name" value="Spore_permease"/>
    <property type="match status" value="1"/>
</dbReference>
<gene>
    <name evidence="9" type="ORF">AB447_203315</name>
    <name evidence="10" type="ORF">P8828_13630</name>
</gene>
<dbReference type="STRING" id="1664069.BGLY_3883"/>
<feature type="transmembrane region" description="Helical" evidence="8">
    <location>
        <begin position="223"/>
        <end position="245"/>
    </location>
</feature>
<feature type="transmembrane region" description="Helical" evidence="8">
    <location>
        <begin position="337"/>
        <end position="359"/>
    </location>
</feature>
<reference evidence="10 12" key="3">
    <citation type="submission" date="2023-03" db="EMBL/GenBank/DDBJ databases">
        <title>Agriculturally important microbes genome sequencing.</title>
        <authorList>
            <person name="Dunlap C."/>
        </authorList>
    </citation>
    <scope>NUCLEOTIDE SEQUENCE [LARGE SCALE GENOMIC DNA]</scope>
    <source>
        <strain evidence="10 12">CBP-3203</strain>
    </source>
</reference>
<keyword evidence="4" id="KW-0309">Germination</keyword>
<comment type="similarity">
    <text evidence="2">Belongs to the amino acid-polyamine-organocation (APC) superfamily. Spore germination protein (SGP) (TC 2.A.3.9) family.</text>
</comment>
<feature type="transmembrane region" description="Helical" evidence="8">
    <location>
        <begin position="84"/>
        <end position="104"/>
    </location>
</feature>
<evidence type="ECO:0000256" key="8">
    <source>
        <dbReference type="SAM" id="Phobius"/>
    </source>
</evidence>
<reference evidence="9" key="2">
    <citation type="submission" date="2015-10" db="EMBL/GenBank/DDBJ databases">
        <authorList>
            <person name="Gilbert D.G."/>
        </authorList>
    </citation>
    <scope>NUCLEOTIDE SEQUENCE</scope>
    <source>
        <strain evidence="9">GO-13</strain>
    </source>
</reference>
<comment type="caution">
    <text evidence="9">The sequence shown here is derived from an EMBL/GenBank/DDBJ whole genome shotgun (WGS) entry which is preliminary data.</text>
</comment>
<keyword evidence="6 8" id="KW-1133">Transmembrane helix</keyword>
<keyword evidence="5 8" id="KW-0812">Transmembrane</keyword>
<evidence type="ECO:0000256" key="7">
    <source>
        <dbReference type="ARBA" id="ARBA00023136"/>
    </source>
</evidence>
<dbReference type="OrthoDB" id="2716906at2"/>
<protein>
    <submittedName>
        <fullName evidence="10">GerAB/ArcD/ProY family transporter</fullName>
    </submittedName>
    <submittedName>
        <fullName evidence="9">Spore gernimation protein</fullName>
    </submittedName>
</protein>
<sequence length="366" mass="41116">MAQKNQQQRISGYEGAAIITNTMLGAGLLTLPRALTREMLSPDGWLVIIFEGIVFLLIIYINAKIVKTHNVDSFFNYTKEGCGVLIGNILNLMIALYFIGVASFEARAMAEMVKFFLLEFTPMGVTIFAFIICAIYLIIGGISDMAKIFPFFLIITLVILLTVYGLSLKMFQINNLRPVLGLGLGPVKNGLTVVSVSFLGVELMMFLPKYLRNKKKLFKASVIGFSIPVILYILTFCVVVGAMTASEVMTMIWPTISLFQSFEIQGIFIERFESFLLVIWTIQFYTTYVVYTYFAASGFKNIFGWSIKKNVLFVGAITFLISILLKDGNYVIVFSDYLGYIFLIVFCVLPILIFLLVAAKRRFKAS</sequence>
<keyword evidence="12" id="KW-1185">Reference proteome</keyword>
<dbReference type="GO" id="GO:0016020">
    <property type="term" value="C:membrane"/>
    <property type="evidence" value="ECO:0007669"/>
    <property type="project" value="UniProtKB-SubCell"/>
</dbReference>
<evidence type="ECO:0000256" key="5">
    <source>
        <dbReference type="ARBA" id="ARBA00022692"/>
    </source>
</evidence>
<feature type="transmembrane region" description="Helical" evidence="8">
    <location>
        <begin position="307"/>
        <end position="325"/>
    </location>
</feature>
<feature type="transmembrane region" description="Helical" evidence="8">
    <location>
        <begin position="151"/>
        <end position="171"/>
    </location>
</feature>
<feature type="transmembrane region" description="Helical" evidence="8">
    <location>
        <begin position="275"/>
        <end position="295"/>
    </location>
</feature>
<evidence type="ECO:0000313" key="12">
    <source>
        <dbReference type="Proteomes" id="UP001341297"/>
    </source>
</evidence>
<evidence type="ECO:0000256" key="6">
    <source>
        <dbReference type="ARBA" id="ARBA00022989"/>
    </source>
</evidence>
<accession>A0A0J6EF94</accession>
<feature type="transmembrane region" description="Helical" evidence="8">
    <location>
        <begin position="44"/>
        <end position="63"/>
    </location>
</feature>
<feature type="transmembrane region" description="Helical" evidence="8">
    <location>
        <begin position="116"/>
        <end position="139"/>
    </location>
</feature>
<evidence type="ECO:0000313" key="10">
    <source>
        <dbReference type="EMBL" id="MEC0485860.1"/>
    </source>
</evidence>
<evidence type="ECO:0000256" key="3">
    <source>
        <dbReference type="ARBA" id="ARBA00022448"/>
    </source>
</evidence>
<dbReference type="PATRIC" id="fig|1664069.3.peg.4954"/>
<evidence type="ECO:0000313" key="11">
    <source>
        <dbReference type="Proteomes" id="UP000036168"/>
    </source>
</evidence>
<keyword evidence="3" id="KW-0813">Transport</keyword>
<dbReference type="Proteomes" id="UP000036168">
    <property type="component" value="Unassembled WGS sequence"/>
</dbReference>
<dbReference type="GO" id="GO:0009847">
    <property type="term" value="P:spore germination"/>
    <property type="evidence" value="ECO:0007669"/>
    <property type="project" value="InterPro"/>
</dbReference>
<dbReference type="PANTHER" id="PTHR34975">
    <property type="entry name" value="SPORE GERMINATION PROTEIN A2"/>
    <property type="match status" value="1"/>
</dbReference>
<dbReference type="PANTHER" id="PTHR34975:SF2">
    <property type="entry name" value="SPORE GERMINATION PROTEIN A2"/>
    <property type="match status" value="1"/>
</dbReference>
<evidence type="ECO:0000256" key="1">
    <source>
        <dbReference type="ARBA" id="ARBA00004141"/>
    </source>
</evidence>
<reference evidence="9 11" key="1">
    <citation type="journal article" date="2015" name="Int. J. Syst. Evol. Microbiol.">
        <title>Bacillus glycinifermentans sp. nov., isolated from fermented soybean paste.</title>
        <authorList>
            <person name="Kim S.J."/>
            <person name="Dunlap C.A."/>
            <person name="Kwon S.W."/>
            <person name="Rooney A.P."/>
        </authorList>
    </citation>
    <scope>NUCLEOTIDE SEQUENCE [LARGE SCALE GENOMIC DNA]</scope>
    <source>
        <strain evidence="9 11">GO-13</strain>
    </source>
</reference>
<comment type="subcellular location">
    <subcellularLocation>
        <location evidence="1">Membrane</location>
        <topology evidence="1">Multi-pass membrane protein</topology>
    </subcellularLocation>
</comment>
<dbReference type="RefSeq" id="WP_048406930.1">
    <property type="nucleotide sequence ID" value="NZ_CP023481.1"/>
</dbReference>
<dbReference type="EMBL" id="LECW02000012">
    <property type="protein sequence ID" value="KRT94328.1"/>
    <property type="molecule type" value="Genomic_DNA"/>
</dbReference>
<feature type="transmembrane region" description="Helical" evidence="8">
    <location>
        <begin position="12"/>
        <end position="32"/>
    </location>
</feature>
<dbReference type="EMBL" id="JARRTL010000011">
    <property type="protein sequence ID" value="MEC0485860.1"/>
    <property type="molecule type" value="Genomic_DNA"/>
</dbReference>
<keyword evidence="7 8" id="KW-0472">Membrane</keyword>
<dbReference type="InterPro" id="IPR004761">
    <property type="entry name" value="Spore_GerAB"/>
</dbReference>
<dbReference type="Proteomes" id="UP001341297">
    <property type="component" value="Unassembled WGS sequence"/>
</dbReference>
<organism evidence="9 11">
    <name type="scientific">Bacillus glycinifermentans</name>
    <dbReference type="NCBI Taxonomy" id="1664069"/>
    <lineage>
        <taxon>Bacteria</taxon>
        <taxon>Bacillati</taxon>
        <taxon>Bacillota</taxon>
        <taxon>Bacilli</taxon>
        <taxon>Bacillales</taxon>
        <taxon>Bacillaceae</taxon>
        <taxon>Bacillus</taxon>
    </lineage>
</organism>
<proteinExistence type="inferred from homology"/>
<dbReference type="NCBIfam" id="TIGR00912">
    <property type="entry name" value="2A0309"/>
    <property type="match status" value="1"/>
</dbReference>
<evidence type="ECO:0000313" key="9">
    <source>
        <dbReference type="EMBL" id="KRT94328.1"/>
    </source>
</evidence>
<name>A0A0J6EF94_9BACI</name>
<dbReference type="AlphaFoldDB" id="A0A0J6EF94"/>
<evidence type="ECO:0000256" key="2">
    <source>
        <dbReference type="ARBA" id="ARBA00007998"/>
    </source>
</evidence>
<evidence type="ECO:0000256" key="4">
    <source>
        <dbReference type="ARBA" id="ARBA00022544"/>
    </source>
</evidence>